<evidence type="ECO:0000313" key="2">
    <source>
        <dbReference type="Proteomes" id="UP001476798"/>
    </source>
</evidence>
<evidence type="ECO:0000313" key="1">
    <source>
        <dbReference type="EMBL" id="MEQ2158348.1"/>
    </source>
</evidence>
<proteinExistence type="predicted"/>
<reference evidence="1 2" key="1">
    <citation type="submission" date="2021-06" db="EMBL/GenBank/DDBJ databases">
        <authorList>
            <person name="Palmer J.M."/>
        </authorList>
    </citation>
    <scope>NUCLEOTIDE SEQUENCE [LARGE SCALE GENOMIC DNA]</scope>
    <source>
        <strain evidence="1 2">GA_2019</strain>
        <tissue evidence="1">Muscle</tissue>
    </source>
</reference>
<dbReference type="Proteomes" id="UP001476798">
    <property type="component" value="Unassembled WGS sequence"/>
</dbReference>
<sequence length="118" mass="13406">MDPPPYSTVRTSCFSMCSSFVSGLESFSLPKKLNQSHLTKAHSFSKTPSREMVGQKRLVSGIKPKLAVDRKFSNSGLWRFSFPSIIILWKDERGSSSSLETQVSRHIYTPGKRWVMVY</sequence>
<keyword evidence="2" id="KW-1185">Reference proteome</keyword>
<name>A0ABV0MGX4_9TELE</name>
<dbReference type="EMBL" id="JAHRIO010000689">
    <property type="protein sequence ID" value="MEQ2158348.1"/>
    <property type="molecule type" value="Genomic_DNA"/>
</dbReference>
<comment type="caution">
    <text evidence="1">The sequence shown here is derived from an EMBL/GenBank/DDBJ whole genome shotgun (WGS) entry which is preliminary data.</text>
</comment>
<gene>
    <name evidence="1" type="ORF">GOODEAATRI_011298</name>
</gene>
<protein>
    <submittedName>
        <fullName evidence="1">Uncharacterized protein</fullName>
    </submittedName>
</protein>
<accession>A0ABV0MGX4</accession>
<organism evidence="1 2">
    <name type="scientific">Goodea atripinnis</name>
    <dbReference type="NCBI Taxonomy" id="208336"/>
    <lineage>
        <taxon>Eukaryota</taxon>
        <taxon>Metazoa</taxon>
        <taxon>Chordata</taxon>
        <taxon>Craniata</taxon>
        <taxon>Vertebrata</taxon>
        <taxon>Euteleostomi</taxon>
        <taxon>Actinopterygii</taxon>
        <taxon>Neopterygii</taxon>
        <taxon>Teleostei</taxon>
        <taxon>Neoteleostei</taxon>
        <taxon>Acanthomorphata</taxon>
        <taxon>Ovalentaria</taxon>
        <taxon>Atherinomorphae</taxon>
        <taxon>Cyprinodontiformes</taxon>
        <taxon>Goodeidae</taxon>
        <taxon>Goodea</taxon>
    </lineage>
</organism>